<gene>
    <name evidence="1" type="ORF">SORBI_3010G263001</name>
</gene>
<dbReference type="EMBL" id="CM000769">
    <property type="protein sequence ID" value="OQU77096.1"/>
    <property type="molecule type" value="Genomic_DNA"/>
</dbReference>
<dbReference type="InParanoid" id="A0A1W0VV15"/>
<dbReference type="Gramene" id="OQU77096">
    <property type="protein sequence ID" value="OQU77096"/>
    <property type="gene ID" value="SORBI_3010G263001"/>
</dbReference>
<reference evidence="1 2" key="1">
    <citation type="journal article" date="2009" name="Nature">
        <title>The Sorghum bicolor genome and the diversification of grasses.</title>
        <authorList>
            <person name="Paterson A.H."/>
            <person name="Bowers J.E."/>
            <person name="Bruggmann R."/>
            <person name="Dubchak I."/>
            <person name="Grimwood J."/>
            <person name="Gundlach H."/>
            <person name="Haberer G."/>
            <person name="Hellsten U."/>
            <person name="Mitros T."/>
            <person name="Poliakov A."/>
            <person name="Schmutz J."/>
            <person name="Spannagl M."/>
            <person name="Tang H."/>
            <person name="Wang X."/>
            <person name="Wicker T."/>
            <person name="Bharti A.K."/>
            <person name="Chapman J."/>
            <person name="Feltus F.A."/>
            <person name="Gowik U."/>
            <person name="Grigoriev I.V."/>
            <person name="Lyons E."/>
            <person name="Maher C.A."/>
            <person name="Martis M."/>
            <person name="Narechania A."/>
            <person name="Otillar R.P."/>
            <person name="Penning B.W."/>
            <person name="Salamov A.A."/>
            <person name="Wang Y."/>
            <person name="Zhang L."/>
            <person name="Carpita N.C."/>
            <person name="Freeling M."/>
            <person name="Gingle A.R."/>
            <person name="Hash C.T."/>
            <person name="Keller B."/>
            <person name="Klein P."/>
            <person name="Kresovich S."/>
            <person name="McCann M.C."/>
            <person name="Ming R."/>
            <person name="Peterson D.G."/>
            <person name="Mehboob-ur-Rahman"/>
            <person name="Ware D."/>
            <person name="Westhoff P."/>
            <person name="Mayer K.F."/>
            <person name="Messing J."/>
            <person name="Rokhsar D.S."/>
        </authorList>
    </citation>
    <scope>NUCLEOTIDE SEQUENCE [LARGE SCALE GENOMIC DNA]</scope>
    <source>
        <strain evidence="2">cv. BTx623</strain>
    </source>
</reference>
<keyword evidence="2" id="KW-1185">Reference proteome</keyword>
<dbReference type="AlphaFoldDB" id="A0A1W0VV15"/>
<protein>
    <submittedName>
        <fullName evidence="1">Uncharacterized protein</fullName>
    </submittedName>
</protein>
<reference evidence="2" key="2">
    <citation type="journal article" date="2018" name="Plant J.">
        <title>The Sorghum bicolor reference genome: improved assembly, gene annotations, a transcriptome atlas, and signatures of genome organization.</title>
        <authorList>
            <person name="McCormick R.F."/>
            <person name="Truong S.K."/>
            <person name="Sreedasyam A."/>
            <person name="Jenkins J."/>
            <person name="Shu S."/>
            <person name="Sims D."/>
            <person name="Kennedy M."/>
            <person name="Amirebrahimi M."/>
            <person name="Weers B.D."/>
            <person name="McKinley B."/>
            <person name="Mattison A."/>
            <person name="Morishige D.T."/>
            <person name="Grimwood J."/>
            <person name="Schmutz J."/>
            <person name="Mullet J.E."/>
        </authorList>
    </citation>
    <scope>NUCLEOTIDE SEQUENCE [LARGE SCALE GENOMIC DNA]</scope>
    <source>
        <strain evidence="2">cv. BTx623</strain>
    </source>
</reference>
<evidence type="ECO:0000313" key="2">
    <source>
        <dbReference type="Proteomes" id="UP000000768"/>
    </source>
</evidence>
<accession>A0A1W0VV15</accession>
<dbReference type="Proteomes" id="UP000000768">
    <property type="component" value="Chromosome 10"/>
</dbReference>
<proteinExistence type="predicted"/>
<evidence type="ECO:0000313" key="1">
    <source>
        <dbReference type="EMBL" id="OQU77096.1"/>
    </source>
</evidence>
<name>A0A1W0VV15_SORBI</name>
<sequence length="91" mass="10575">MSPSGAAIDPGEGNPSRIHARRIQTSGFLFLAKWSNSNRLPVRCWTGMWRCLPGQVRRFLSMTRQDLLNMYAEDMVFRRESSKPDFLLEER</sequence>
<organism evidence="1 2">
    <name type="scientific">Sorghum bicolor</name>
    <name type="common">Sorghum</name>
    <name type="synonym">Sorghum vulgare</name>
    <dbReference type="NCBI Taxonomy" id="4558"/>
    <lineage>
        <taxon>Eukaryota</taxon>
        <taxon>Viridiplantae</taxon>
        <taxon>Streptophyta</taxon>
        <taxon>Embryophyta</taxon>
        <taxon>Tracheophyta</taxon>
        <taxon>Spermatophyta</taxon>
        <taxon>Magnoliopsida</taxon>
        <taxon>Liliopsida</taxon>
        <taxon>Poales</taxon>
        <taxon>Poaceae</taxon>
        <taxon>PACMAD clade</taxon>
        <taxon>Panicoideae</taxon>
        <taxon>Andropogonodae</taxon>
        <taxon>Andropogoneae</taxon>
        <taxon>Sorghinae</taxon>
        <taxon>Sorghum</taxon>
    </lineage>
</organism>